<dbReference type="Proteomes" id="UP001597063">
    <property type="component" value="Unassembled WGS sequence"/>
</dbReference>
<dbReference type="PANTHER" id="PTHR21310:SF42">
    <property type="entry name" value="BIFUNCTIONAL AAC_APH"/>
    <property type="match status" value="1"/>
</dbReference>
<proteinExistence type="predicted"/>
<dbReference type="Gene3D" id="3.30.200.20">
    <property type="entry name" value="Phosphorylase Kinase, domain 1"/>
    <property type="match status" value="1"/>
</dbReference>
<gene>
    <name evidence="2" type="ORF">ACFQZM_33235</name>
</gene>
<evidence type="ECO:0000313" key="3">
    <source>
        <dbReference type="Proteomes" id="UP001597063"/>
    </source>
</evidence>
<name>A0ABW2XS94_9ACTN</name>
<dbReference type="SUPFAM" id="SSF56112">
    <property type="entry name" value="Protein kinase-like (PK-like)"/>
    <property type="match status" value="1"/>
</dbReference>
<evidence type="ECO:0000259" key="1">
    <source>
        <dbReference type="Pfam" id="PF01636"/>
    </source>
</evidence>
<dbReference type="Pfam" id="PF01636">
    <property type="entry name" value="APH"/>
    <property type="match status" value="1"/>
</dbReference>
<dbReference type="EMBL" id="JBHTGP010000017">
    <property type="protein sequence ID" value="MFD0689391.1"/>
    <property type="molecule type" value="Genomic_DNA"/>
</dbReference>
<dbReference type="Gene3D" id="3.90.1200.10">
    <property type="match status" value="1"/>
</dbReference>
<protein>
    <submittedName>
        <fullName evidence="2">Phosphotransferase</fullName>
    </submittedName>
</protein>
<keyword evidence="3" id="KW-1185">Reference proteome</keyword>
<dbReference type="InterPro" id="IPR011009">
    <property type="entry name" value="Kinase-like_dom_sf"/>
</dbReference>
<evidence type="ECO:0000313" key="2">
    <source>
        <dbReference type="EMBL" id="MFD0689391.1"/>
    </source>
</evidence>
<organism evidence="2 3">
    <name type="scientific">Actinomadura fibrosa</name>
    <dbReference type="NCBI Taxonomy" id="111802"/>
    <lineage>
        <taxon>Bacteria</taxon>
        <taxon>Bacillati</taxon>
        <taxon>Actinomycetota</taxon>
        <taxon>Actinomycetes</taxon>
        <taxon>Streptosporangiales</taxon>
        <taxon>Thermomonosporaceae</taxon>
        <taxon>Actinomadura</taxon>
    </lineage>
</organism>
<dbReference type="RefSeq" id="WP_378324675.1">
    <property type="nucleotide sequence ID" value="NZ_JBHTGP010000017.1"/>
</dbReference>
<comment type="caution">
    <text evidence="2">The sequence shown here is derived from an EMBL/GenBank/DDBJ whole genome shotgun (WGS) entry which is preliminary data.</text>
</comment>
<dbReference type="PANTHER" id="PTHR21310">
    <property type="entry name" value="AMINOGLYCOSIDE PHOSPHOTRANSFERASE-RELATED-RELATED"/>
    <property type="match status" value="1"/>
</dbReference>
<feature type="domain" description="Aminoglycoside phosphotransferase" evidence="1">
    <location>
        <begin position="41"/>
        <end position="272"/>
    </location>
</feature>
<accession>A0ABW2XS94</accession>
<dbReference type="InterPro" id="IPR002575">
    <property type="entry name" value="Aminoglycoside_PTrfase"/>
</dbReference>
<reference evidence="3" key="1">
    <citation type="journal article" date="2019" name="Int. J. Syst. Evol. Microbiol.">
        <title>The Global Catalogue of Microorganisms (GCM) 10K type strain sequencing project: providing services to taxonomists for standard genome sequencing and annotation.</title>
        <authorList>
            <consortium name="The Broad Institute Genomics Platform"/>
            <consortium name="The Broad Institute Genome Sequencing Center for Infectious Disease"/>
            <person name="Wu L."/>
            <person name="Ma J."/>
        </authorList>
    </citation>
    <scope>NUCLEOTIDE SEQUENCE [LARGE SCALE GENOMIC DNA]</scope>
    <source>
        <strain evidence="3">JCM 9371</strain>
    </source>
</reference>
<dbReference type="InterPro" id="IPR051678">
    <property type="entry name" value="AGP_Transferase"/>
</dbReference>
<sequence length="319" mass="33480">MTSRPDGPSAAPEWAPEREITEEAAAALVGERFPELRGAAVERLATGWDNTVLLVAGEFAFRFPRRGIAVPGVRREIAALPLLAPRVPLPVPVPRFVGEPSPSFPWPFWGARLLPGRELADVRPPDGDRVRLGGETGAFLRALHDPALAAEAERALPPGALPVDPLRRADPARRAAMAAERLDRLAAAGTWARDPAVERFLAAARGWSAPQGRPVVCHGDLHVRHLLLDGGGRAAGVIDWGDVCLADPAVDLSLAYAGFAGDGRAALLAAYGPVPPDGVRAARVLAVFICAALAEYAASTGRDGLLDEALAGVGRVLAP</sequence>